<name>A0A4S4AR10_9RHOO</name>
<evidence type="ECO:0000313" key="4">
    <source>
        <dbReference type="Proteomes" id="UP000307956"/>
    </source>
</evidence>
<sequence length="147" mass="15370">MKSGNNPFAGRCALLALAALLVALASPAAARTPAPEGVELYFIAPADGATVRNPVVVRFGLRGMGVAPAGVEMAKTGHHHLIVDAPLPPLDQPVPADAQHLHFGGGQTEVKLDLPPGRHELQLLLGDHLHVPHDPPVMSPRIVITVE</sequence>
<comment type="caution">
    <text evidence="3">The sequence shown here is derived from an EMBL/GenBank/DDBJ whole genome shotgun (WGS) entry which is preliminary data.</text>
</comment>
<organism evidence="3 4">
    <name type="scientific">Pseudothauera rhizosphaerae</name>
    <dbReference type="NCBI Taxonomy" id="2565932"/>
    <lineage>
        <taxon>Bacteria</taxon>
        <taxon>Pseudomonadati</taxon>
        <taxon>Pseudomonadota</taxon>
        <taxon>Betaproteobacteria</taxon>
        <taxon>Rhodocyclales</taxon>
        <taxon>Zoogloeaceae</taxon>
        <taxon>Pseudothauera</taxon>
    </lineage>
</organism>
<keyword evidence="1" id="KW-0732">Signal</keyword>
<feature type="chain" id="PRO_5020355186" evidence="1">
    <location>
        <begin position="31"/>
        <end position="147"/>
    </location>
</feature>
<dbReference type="InterPro" id="IPR025512">
    <property type="entry name" value="DUF4399"/>
</dbReference>
<proteinExistence type="predicted"/>
<keyword evidence="4" id="KW-1185">Reference proteome</keyword>
<feature type="signal peptide" evidence="1">
    <location>
        <begin position="1"/>
        <end position="30"/>
    </location>
</feature>
<dbReference type="OrthoDB" id="531568at2"/>
<reference evidence="3 4" key="1">
    <citation type="submission" date="2019-04" db="EMBL/GenBank/DDBJ databases">
        <title>Azoarcus rhizosphaerae sp. nov. isolated from rhizosphere of Ficus religiosa.</title>
        <authorList>
            <person name="Lin S.-Y."/>
            <person name="Hameed A."/>
            <person name="Hsu Y.-H."/>
            <person name="Young C.-C."/>
        </authorList>
    </citation>
    <scope>NUCLEOTIDE SEQUENCE [LARGE SCALE GENOMIC DNA]</scope>
    <source>
        <strain evidence="3 4">CC-YHH848</strain>
    </source>
</reference>
<dbReference type="EMBL" id="SSOD01000005">
    <property type="protein sequence ID" value="THF62184.1"/>
    <property type="molecule type" value="Genomic_DNA"/>
</dbReference>
<dbReference type="RefSeq" id="WP_136384547.1">
    <property type="nucleotide sequence ID" value="NZ_SSOD01000005.1"/>
</dbReference>
<evidence type="ECO:0000259" key="2">
    <source>
        <dbReference type="Pfam" id="PF14347"/>
    </source>
</evidence>
<gene>
    <name evidence="3" type="ORF">E6O51_08515</name>
</gene>
<evidence type="ECO:0000256" key="1">
    <source>
        <dbReference type="SAM" id="SignalP"/>
    </source>
</evidence>
<dbReference type="AlphaFoldDB" id="A0A4S4AR10"/>
<protein>
    <submittedName>
        <fullName evidence="3">DUF4399 domain-containing protein</fullName>
    </submittedName>
</protein>
<dbReference type="Pfam" id="PF14347">
    <property type="entry name" value="DUF4399"/>
    <property type="match status" value="1"/>
</dbReference>
<dbReference type="Proteomes" id="UP000307956">
    <property type="component" value="Unassembled WGS sequence"/>
</dbReference>
<feature type="domain" description="DUF4399" evidence="2">
    <location>
        <begin position="57"/>
        <end position="147"/>
    </location>
</feature>
<evidence type="ECO:0000313" key="3">
    <source>
        <dbReference type="EMBL" id="THF62184.1"/>
    </source>
</evidence>
<accession>A0A4S4AR10</accession>